<evidence type="ECO:0000256" key="1">
    <source>
        <dbReference type="SAM" id="MobiDB-lite"/>
    </source>
</evidence>
<feature type="region of interest" description="Disordered" evidence="1">
    <location>
        <begin position="129"/>
        <end position="161"/>
    </location>
</feature>
<accession>A0A9Q3HYY4</accession>
<dbReference type="AlphaFoldDB" id="A0A9Q3HYY4"/>
<sequence length="161" mass="18545">MKATIKFKNRAGKGRGKTRTRSGRPSSRKAHLEDARVTPISQVAYIEIYQSQDKDWYRATKEEEWKICPSLWQGAMNSYLHIKSFLSQKNNIELLGGWCHLSYKEKIKKIKNWLKNQSLLSVDQKKELEMTPGLEESPVASRSSKPAPETSKEKPKGPQRK</sequence>
<evidence type="ECO:0000313" key="2">
    <source>
        <dbReference type="EMBL" id="MBW0522113.1"/>
    </source>
</evidence>
<proteinExistence type="predicted"/>
<dbReference type="EMBL" id="AVOT02029329">
    <property type="protein sequence ID" value="MBW0522113.1"/>
    <property type="molecule type" value="Genomic_DNA"/>
</dbReference>
<dbReference type="Proteomes" id="UP000765509">
    <property type="component" value="Unassembled WGS sequence"/>
</dbReference>
<reference evidence="2" key="1">
    <citation type="submission" date="2021-03" db="EMBL/GenBank/DDBJ databases">
        <title>Draft genome sequence of rust myrtle Austropuccinia psidii MF-1, a brazilian biotype.</title>
        <authorList>
            <person name="Quecine M.C."/>
            <person name="Pachon D.M.R."/>
            <person name="Bonatelli M.L."/>
            <person name="Correr F.H."/>
            <person name="Franceschini L.M."/>
            <person name="Leite T.F."/>
            <person name="Margarido G.R.A."/>
            <person name="Almeida C.A."/>
            <person name="Ferrarezi J.A."/>
            <person name="Labate C.A."/>
        </authorList>
    </citation>
    <scope>NUCLEOTIDE SEQUENCE</scope>
    <source>
        <strain evidence="2">MF-1</strain>
    </source>
</reference>
<evidence type="ECO:0000313" key="3">
    <source>
        <dbReference type="Proteomes" id="UP000765509"/>
    </source>
</evidence>
<comment type="caution">
    <text evidence="2">The sequence shown here is derived from an EMBL/GenBank/DDBJ whole genome shotgun (WGS) entry which is preliminary data.</text>
</comment>
<protein>
    <submittedName>
        <fullName evidence="2">Uncharacterized protein</fullName>
    </submittedName>
</protein>
<gene>
    <name evidence="2" type="ORF">O181_061828</name>
</gene>
<feature type="compositionally biased region" description="Basic residues" evidence="1">
    <location>
        <begin position="1"/>
        <end position="29"/>
    </location>
</feature>
<organism evidence="2 3">
    <name type="scientific">Austropuccinia psidii MF-1</name>
    <dbReference type="NCBI Taxonomy" id="1389203"/>
    <lineage>
        <taxon>Eukaryota</taxon>
        <taxon>Fungi</taxon>
        <taxon>Dikarya</taxon>
        <taxon>Basidiomycota</taxon>
        <taxon>Pucciniomycotina</taxon>
        <taxon>Pucciniomycetes</taxon>
        <taxon>Pucciniales</taxon>
        <taxon>Sphaerophragmiaceae</taxon>
        <taxon>Austropuccinia</taxon>
    </lineage>
</organism>
<feature type="compositionally biased region" description="Basic and acidic residues" evidence="1">
    <location>
        <begin position="150"/>
        <end position="161"/>
    </location>
</feature>
<feature type="region of interest" description="Disordered" evidence="1">
    <location>
        <begin position="1"/>
        <end position="30"/>
    </location>
</feature>
<name>A0A9Q3HYY4_9BASI</name>
<keyword evidence="3" id="KW-1185">Reference proteome</keyword>